<dbReference type="Pfam" id="PF02782">
    <property type="entry name" value="FGGY_C"/>
    <property type="match status" value="1"/>
</dbReference>
<feature type="domain" description="Carbohydrate kinase FGGY C-terminal" evidence="5">
    <location>
        <begin position="256"/>
        <end position="443"/>
    </location>
</feature>
<dbReference type="PIRSF" id="PIRSF000538">
    <property type="entry name" value="GlpK"/>
    <property type="match status" value="1"/>
</dbReference>
<evidence type="ECO:0000259" key="4">
    <source>
        <dbReference type="Pfam" id="PF00370"/>
    </source>
</evidence>
<dbReference type="Pfam" id="PF00370">
    <property type="entry name" value="FGGY_N"/>
    <property type="match status" value="1"/>
</dbReference>
<dbReference type="InterPro" id="IPR050406">
    <property type="entry name" value="FGGY_Carb_Kinase"/>
</dbReference>
<organism evidence="6 7">
    <name type="scientific">Hypericibacter adhaerens</name>
    <dbReference type="NCBI Taxonomy" id="2602016"/>
    <lineage>
        <taxon>Bacteria</taxon>
        <taxon>Pseudomonadati</taxon>
        <taxon>Pseudomonadota</taxon>
        <taxon>Alphaproteobacteria</taxon>
        <taxon>Rhodospirillales</taxon>
        <taxon>Dongiaceae</taxon>
        <taxon>Hypericibacter</taxon>
    </lineage>
</organism>
<protein>
    <submittedName>
        <fullName evidence="6">Xylulokinase</fullName>
    </submittedName>
</protein>
<dbReference type="InterPro" id="IPR000577">
    <property type="entry name" value="Carb_kinase_FGGY"/>
</dbReference>
<evidence type="ECO:0000256" key="1">
    <source>
        <dbReference type="ARBA" id="ARBA00009156"/>
    </source>
</evidence>
<dbReference type="SUPFAM" id="SSF53067">
    <property type="entry name" value="Actin-like ATPase domain"/>
    <property type="match status" value="2"/>
</dbReference>
<sequence length="496" mass="52571">MTRPALHLGIDLGTSAVKAVAIDAAGTVVASSDSPYPTHSDLPGQAEQEPSHWLQAAAIAVGNIGSQLGPAWPASLASIGLTGQLPTLVCLGDNGPLGRAIAWTDARADEWAIGRLDRDRRRQFYRATGMPIDGRYLAPMFRFHWQERRSAVRRILSAKDFLCFALTGRAVTDPSTAAGYGVYAIADKRWDPAFCTFWDLDLELLPEIAPANEVAGPLNPAGSRLLGLPEGLPVSVGAADSVAGALAMSGLAEGSASIVMGSSTIVMGTGREPLLDPEARYLLTPHALEGWYGREMDLLSTGTGFRWLCTLLSWTAEQFEVRAQRSPPGANGLCFSPYLAGGEQGALWNPALRGVLHGLTLHHDPADVARAFLEGVYFEIRRCLDVLAESAPAGSERSPAVVLSGHAAESPGLMRMLADILHRPVRSFTHRSPSAIGAALLGFGEDAGKLAAAAAQTTARAEPGPAAAAYDRLYRRYLGLFPRIAEAPPDAGTDVR</sequence>
<feature type="domain" description="Carbohydrate kinase FGGY N-terminal" evidence="4">
    <location>
        <begin position="7"/>
        <end position="246"/>
    </location>
</feature>
<evidence type="ECO:0000256" key="3">
    <source>
        <dbReference type="ARBA" id="ARBA00022777"/>
    </source>
</evidence>
<dbReference type="Proteomes" id="UP000325797">
    <property type="component" value="Chromosome"/>
</dbReference>
<dbReference type="PANTHER" id="PTHR43095">
    <property type="entry name" value="SUGAR KINASE"/>
    <property type="match status" value="1"/>
</dbReference>
<dbReference type="GO" id="GO:0016301">
    <property type="term" value="F:kinase activity"/>
    <property type="evidence" value="ECO:0007669"/>
    <property type="project" value="UniProtKB-KW"/>
</dbReference>
<comment type="similarity">
    <text evidence="1">Belongs to the FGGY kinase family.</text>
</comment>
<keyword evidence="7" id="KW-1185">Reference proteome</keyword>
<dbReference type="InterPro" id="IPR018485">
    <property type="entry name" value="FGGY_C"/>
</dbReference>
<name>A0A5J6N4P9_9PROT</name>
<evidence type="ECO:0000259" key="5">
    <source>
        <dbReference type="Pfam" id="PF02782"/>
    </source>
</evidence>
<evidence type="ECO:0000313" key="6">
    <source>
        <dbReference type="EMBL" id="QEX24404.1"/>
    </source>
</evidence>
<dbReference type="EMBL" id="CP042582">
    <property type="protein sequence ID" value="QEX24404.1"/>
    <property type="molecule type" value="Genomic_DNA"/>
</dbReference>
<evidence type="ECO:0000256" key="2">
    <source>
        <dbReference type="ARBA" id="ARBA00022679"/>
    </source>
</evidence>
<dbReference type="OrthoDB" id="9805576at2"/>
<keyword evidence="2" id="KW-0808">Transferase</keyword>
<dbReference type="InterPro" id="IPR043129">
    <property type="entry name" value="ATPase_NBD"/>
</dbReference>
<gene>
    <name evidence="6" type="ORF">FRZ61_43450</name>
</gene>
<proteinExistence type="inferred from homology"/>
<accession>A0A5J6N4P9</accession>
<evidence type="ECO:0000313" key="7">
    <source>
        <dbReference type="Proteomes" id="UP000325797"/>
    </source>
</evidence>
<dbReference type="RefSeq" id="WP_151119688.1">
    <property type="nucleotide sequence ID" value="NZ_CP042582.1"/>
</dbReference>
<dbReference type="InterPro" id="IPR018484">
    <property type="entry name" value="FGGY_N"/>
</dbReference>
<reference evidence="6 7" key="1">
    <citation type="submission" date="2019-08" db="EMBL/GenBank/DDBJ databases">
        <title>Hyperibacter terrae gen. nov., sp. nov. and Hyperibacter viscosus sp. nov., two new members in the family Rhodospirillaceae isolated from the rhizosphere of Hypericum perforatum.</title>
        <authorList>
            <person name="Noviana Z."/>
        </authorList>
    </citation>
    <scope>NUCLEOTIDE SEQUENCE [LARGE SCALE GENOMIC DNA]</scope>
    <source>
        <strain evidence="6 7">R5959</strain>
    </source>
</reference>
<dbReference type="AlphaFoldDB" id="A0A5J6N4P9"/>
<keyword evidence="3 6" id="KW-0418">Kinase</keyword>
<dbReference type="KEGG" id="hadh:FRZ61_43450"/>
<dbReference type="Gene3D" id="3.30.420.40">
    <property type="match status" value="2"/>
</dbReference>
<dbReference type="GO" id="GO:0005975">
    <property type="term" value="P:carbohydrate metabolic process"/>
    <property type="evidence" value="ECO:0007669"/>
    <property type="project" value="InterPro"/>
</dbReference>